<feature type="coiled-coil region" evidence="1">
    <location>
        <begin position="29"/>
        <end position="56"/>
    </location>
</feature>
<feature type="transmembrane region" description="Helical" evidence="3">
    <location>
        <begin position="84"/>
        <end position="103"/>
    </location>
</feature>
<comment type="caution">
    <text evidence="4">The sequence shown here is derived from an EMBL/GenBank/DDBJ whole genome shotgun (WGS) entry which is preliminary data.</text>
</comment>
<dbReference type="AlphaFoldDB" id="A0A0F9RBR0"/>
<reference evidence="4" key="1">
    <citation type="journal article" date="2015" name="Nature">
        <title>Complex archaea that bridge the gap between prokaryotes and eukaryotes.</title>
        <authorList>
            <person name="Spang A."/>
            <person name="Saw J.H."/>
            <person name="Jorgensen S.L."/>
            <person name="Zaremba-Niedzwiedzka K."/>
            <person name="Martijn J."/>
            <person name="Lind A.E."/>
            <person name="van Eijk R."/>
            <person name="Schleper C."/>
            <person name="Guy L."/>
            <person name="Ettema T.J."/>
        </authorList>
    </citation>
    <scope>NUCLEOTIDE SEQUENCE</scope>
</reference>
<proteinExistence type="predicted"/>
<keyword evidence="3" id="KW-0812">Transmembrane</keyword>
<dbReference type="EMBL" id="LAZR01001309">
    <property type="protein sequence ID" value="KKN46842.1"/>
    <property type="molecule type" value="Genomic_DNA"/>
</dbReference>
<feature type="region of interest" description="Disordered" evidence="2">
    <location>
        <begin position="190"/>
        <end position="213"/>
    </location>
</feature>
<keyword evidence="1" id="KW-0175">Coiled coil</keyword>
<organism evidence="4">
    <name type="scientific">marine sediment metagenome</name>
    <dbReference type="NCBI Taxonomy" id="412755"/>
    <lineage>
        <taxon>unclassified sequences</taxon>
        <taxon>metagenomes</taxon>
        <taxon>ecological metagenomes</taxon>
    </lineage>
</organism>
<accession>A0A0F9RBR0</accession>
<gene>
    <name evidence="4" type="ORF">LCGC14_0668930</name>
</gene>
<evidence type="ECO:0000256" key="1">
    <source>
        <dbReference type="SAM" id="Coils"/>
    </source>
</evidence>
<evidence type="ECO:0000256" key="3">
    <source>
        <dbReference type="SAM" id="Phobius"/>
    </source>
</evidence>
<evidence type="ECO:0000256" key="2">
    <source>
        <dbReference type="SAM" id="MobiDB-lite"/>
    </source>
</evidence>
<sequence length="213" mass="24253">MMSNALIILQLLLITISMLMLGMVLNRILGLKKANLNEFKEKALNLQERLKNAQVLGDIRPIAQLQRETMQFTKQIMLKQFIPLCLRCIIFIGIFAILNFIYTPNYKSGLIPFNLFILGSGWIAIYFLFSITLSLIIFGIKRLYKKITGKVVSSQNKFKEIMQIISPPTQTSGVSYQLPGTSISSLQKMKRNVSTNQDGESEGLNSWKDRLQE</sequence>
<evidence type="ECO:0008006" key="5">
    <source>
        <dbReference type="Google" id="ProtNLM"/>
    </source>
</evidence>
<feature type="transmembrane region" description="Helical" evidence="3">
    <location>
        <begin position="6"/>
        <end position="25"/>
    </location>
</feature>
<protein>
    <recommendedName>
        <fullName evidence="5">DUF106 domain-containing protein</fullName>
    </recommendedName>
</protein>
<keyword evidence="3" id="KW-1133">Transmembrane helix</keyword>
<keyword evidence="3" id="KW-0472">Membrane</keyword>
<name>A0A0F9RBR0_9ZZZZ</name>
<feature type="transmembrane region" description="Helical" evidence="3">
    <location>
        <begin position="115"/>
        <end position="140"/>
    </location>
</feature>
<evidence type="ECO:0000313" key="4">
    <source>
        <dbReference type="EMBL" id="KKN46842.1"/>
    </source>
</evidence>